<dbReference type="Proteomes" id="UP000007564">
    <property type="component" value="Chromosome"/>
</dbReference>
<sequence length="177" mass="19321">MTDTATRLAFARAAQAQRRLHRRPPASPRASPGARDGGSPTQRRGQAYESAALRWLARQGLRPLARNLRCRAGEIDLAMRDGEVLVLVEVRARAHAGYGGAAASIGASKQGRLARAAALLLPVLLRRHWPGAPPPVRFDVVAFEAGRPHWLRGAFWLAEHAPAQGRRGQDAQGWRVR</sequence>
<evidence type="ECO:0000256" key="1">
    <source>
        <dbReference type="ARBA" id="ARBA00006738"/>
    </source>
</evidence>
<dbReference type="Gene3D" id="3.40.1350.10">
    <property type="match status" value="1"/>
</dbReference>
<evidence type="ECO:0000313" key="4">
    <source>
        <dbReference type="EMBL" id="CCJ55821.1"/>
    </source>
</evidence>
<dbReference type="InterPro" id="IPR003509">
    <property type="entry name" value="UPF0102_YraN-like"/>
</dbReference>
<dbReference type="Pfam" id="PF02021">
    <property type="entry name" value="UPF0102"/>
    <property type="match status" value="1"/>
</dbReference>
<dbReference type="PANTHER" id="PTHR34039:SF1">
    <property type="entry name" value="UPF0102 PROTEIN YRAN"/>
    <property type="match status" value="1"/>
</dbReference>
<dbReference type="NCBIfam" id="NF009150">
    <property type="entry name" value="PRK12497.1-3"/>
    <property type="match status" value="1"/>
</dbReference>
<dbReference type="HAMAP" id="MF_00048">
    <property type="entry name" value="UPF0102"/>
    <property type="match status" value="1"/>
</dbReference>
<feature type="region of interest" description="Disordered" evidence="3">
    <location>
        <begin position="13"/>
        <end position="45"/>
    </location>
</feature>
<dbReference type="PANTHER" id="PTHR34039">
    <property type="entry name" value="UPF0102 PROTEIN YRAN"/>
    <property type="match status" value="1"/>
</dbReference>
<proteinExistence type="inferred from homology"/>
<dbReference type="RefSeq" id="WP_015064907.1">
    <property type="nucleotide sequence ID" value="NC_019382.1"/>
</dbReference>
<dbReference type="KEGG" id="bbh:BN112_3907"/>
<comment type="similarity">
    <text evidence="1 2">Belongs to the UPF0102 family.</text>
</comment>
<dbReference type="InterPro" id="IPR011856">
    <property type="entry name" value="tRNA_endonuc-like_dom_sf"/>
</dbReference>
<organism evidence="4 5">
    <name type="scientific">Bordetella bronchiseptica 253</name>
    <dbReference type="NCBI Taxonomy" id="568707"/>
    <lineage>
        <taxon>Bacteria</taxon>
        <taxon>Pseudomonadati</taxon>
        <taxon>Pseudomonadota</taxon>
        <taxon>Betaproteobacteria</taxon>
        <taxon>Burkholderiales</taxon>
        <taxon>Alcaligenaceae</taxon>
        <taxon>Bordetella</taxon>
    </lineage>
</organism>
<dbReference type="EMBL" id="HE965806">
    <property type="protein sequence ID" value="CCJ55821.1"/>
    <property type="molecule type" value="Genomic_DNA"/>
</dbReference>
<dbReference type="InterPro" id="IPR011335">
    <property type="entry name" value="Restrct_endonuc-II-like"/>
</dbReference>
<dbReference type="OrthoDB" id="9794876at2"/>
<evidence type="ECO:0000256" key="2">
    <source>
        <dbReference type="HAMAP-Rule" id="MF_00048"/>
    </source>
</evidence>
<protein>
    <recommendedName>
        <fullName evidence="2">UPF0102 protein BN112_3907</fullName>
    </recommendedName>
</protein>
<gene>
    <name evidence="4" type="ORF">BN112_3907</name>
</gene>
<dbReference type="NCBIfam" id="NF011278">
    <property type="entry name" value="PRK14685.1"/>
    <property type="match status" value="1"/>
</dbReference>
<dbReference type="AlphaFoldDB" id="A0A0C6P8E0"/>
<name>A0A0C6P8E0_BORBO</name>
<accession>A0A0C6P8E0</accession>
<dbReference type="SUPFAM" id="SSF52980">
    <property type="entry name" value="Restriction endonuclease-like"/>
    <property type="match status" value="1"/>
</dbReference>
<evidence type="ECO:0000313" key="5">
    <source>
        <dbReference type="Proteomes" id="UP000007564"/>
    </source>
</evidence>
<dbReference type="HOGENOM" id="CLU_115353_1_0_4"/>
<dbReference type="NCBIfam" id="TIGR00252">
    <property type="entry name" value="YraN family protein"/>
    <property type="match status" value="1"/>
</dbReference>
<evidence type="ECO:0000256" key="3">
    <source>
        <dbReference type="SAM" id="MobiDB-lite"/>
    </source>
</evidence>
<dbReference type="GO" id="GO:0003676">
    <property type="term" value="F:nucleic acid binding"/>
    <property type="evidence" value="ECO:0007669"/>
    <property type="project" value="InterPro"/>
</dbReference>
<reference evidence="4 5" key="1">
    <citation type="journal article" date="2012" name="BMC Genomics">
        <title>Comparative genomics of the classical Bordetella subspecies: the evolution and exchange of virulence-associated diversity amongst closely related pathogens.</title>
        <authorList>
            <person name="Park J."/>
            <person name="Zhang Y."/>
            <person name="Buboltz A.M."/>
            <person name="Zhang X."/>
            <person name="Schuster S.C."/>
            <person name="Ahuja U."/>
            <person name="Liu M."/>
            <person name="Miller J.F."/>
            <person name="Sebaihia M."/>
            <person name="Bentley S.D."/>
            <person name="Parkhill J."/>
            <person name="Harvill E.T."/>
        </authorList>
    </citation>
    <scope>NUCLEOTIDE SEQUENCE [LARGE SCALE GENOMIC DNA]</scope>
    <source>
        <strain evidence="4 5">253</strain>
    </source>
</reference>